<dbReference type="Proteomes" id="UP000266292">
    <property type="component" value="Chromosome"/>
</dbReference>
<dbReference type="InterPro" id="IPR051918">
    <property type="entry name" value="STPP_CPPED1"/>
</dbReference>
<dbReference type="SUPFAM" id="SSF56300">
    <property type="entry name" value="Metallo-dependent phosphatases"/>
    <property type="match status" value="1"/>
</dbReference>
<proteinExistence type="predicted"/>
<sequence>MRKIYILLLFPVLLLTSCEEIFEYHPNQIRLRDSEKNLTQRNINRIQQQTPGDTLRLVVMGDTQRFYDDAEDFVKAVSAMEGVDFVVHQGDISDFGLAKEFRWVHDIMKRLPVPYLTVIGNHDMMSNGKDVYQQMYGDMNYAFVYGKVKFIFIDTNGREYRFNGKVPDVGWLQRQLTPTPEDTWEQAVIISHMSPFGSDYDGKLRLPFQQALEQSGRVQLSLHGHEHNWEFYQPEEGNVTYQITTSMNNRGFSYIKIWSDGFKIQRVHY</sequence>
<dbReference type="PROSITE" id="PS51257">
    <property type="entry name" value="PROKAR_LIPOPROTEIN"/>
    <property type="match status" value="1"/>
</dbReference>
<dbReference type="GO" id="GO:0016787">
    <property type="term" value="F:hydrolase activity"/>
    <property type="evidence" value="ECO:0007669"/>
    <property type="project" value="InterPro"/>
</dbReference>
<dbReference type="InterPro" id="IPR029052">
    <property type="entry name" value="Metallo-depent_PP-like"/>
</dbReference>
<dbReference type="InterPro" id="IPR004843">
    <property type="entry name" value="Calcineurin-like_PHP"/>
</dbReference>
<dbReference type="PANTHER" id="PTHR43143">
    <property type="entry name" value="METALLOPHOSPHOESTERASE, CALCINEURIN SUPERFAMILY"/>
    <property type="match status" value="1"/>
</dbReference>
<evidence type="ECO:0000259" key="1">
    <source>
        <dbReference type="Pfam" id="PF00149"/>
    </source>
</evidence>
<evidence type="ECO:0000313" key="3">
    <source>
        <dbReference type="Proteomes" id="UP000266292"/>
    </source>
</evidence>
<keyword evidence="3" id="KW-1185">Reference proteome</keyword>
<feature type="domain" description="Calcineurin-like phosphoesterase" evidence="1">
    <location>
        <begin position="55"/>
        <end position="228"/>
    </location>
</feature>
<dbReference type="PANTHER" id="PTHR43143:SF1">
    <property type="entry name" value="SERINE_THREONINE-PROTEIN PHOSPHATASE CPPED1"/>
    <property type="match status" value="1"/>
</dbReference>
<evidence type="ECO:0000313" key="2">
    <source>
        <dbReference type="EMBL" id="ARS35205.1"/>
    </source>
</evidence>
<dbReference type="OrthoDB" id="5464520at2"/>
<gene>
    <name evidence="2" type="ORF">CA264_06985</name>
</gene>
<dbReference type="Gene3D" id="3.60.21.10">
    <property type="match status" value="1"/>
</dbReference>
<dbReference type="RefSeq" id="WP_025605808.1">
    <property type="nucleotide sequence ID" value="NZ_CP021235.1"/>
</dbReference>
<accession>A0A1X9YQQ8</accession>
<dbReference type="STRING" id="709015.GCA_000472485_01397"/>
<name>A0A1X9YQQ8_9BACT</name>
<reference evidence="3" key="1">
    <citation type="submission" date="2017-05" db="EMBL/GenBank/DDBJ databases">
        <authorList>
            <person name="Ray J."/>
            <person name="Price M."/>
            <person name="Deutschbauer A."/>
        </authorList>
    </citation>
    <scope>NUCLEOTIDE SEQUENCE [LARGE SCALE GENOMIC DNA]</scope>
    <source>
        <strain evidence="3">DSM 19842</strain>
    </source>
</reference>
<protein>
    <submittedName>
        <fullName evidence="2">Metallophosphoesterase</fullName>
    </submittedName>
</protein>
<dbReference type="Pfam" id="PF00149">
    <property type="entry name" value="Metallophos"/>
    <property type="match status" value="1"/>
</dbReference>
<organism evidence="2 3">
    <name type="scientific">Pontibacter actiniarum</name>
    <dbReference type="NCBI Taxonomy" id="323450"/>
    <lineage>
        <taxon>Bacteria</taxon>
        <taxon>Pseudomonadati</taxon>
        <taxon>Bacteroidota</taxon>
        <taxon>Cytophagia</taxon>
        <taxon>Cytophagales</taxon>
        <taxon>Hymenobacteraceae</taxon>
        <taxon>Pontibacter</taxon>
    </lineage>
</organism>
<dbReference type="EMBL" id="CP021235">
    <property type="protein sequence ID" value="ARS35205.1"/>
    <property type="molecule type" value="Genomic_DNA"/>
</dbReference>
<dbReference type="AlphaFoldDB" id="A0A1X9YQQ8"/>
<dbReference type="KEGG" id="pact:CA264_06985"/>